<protein>
    <submittedName>
        <fullName evidence="1">Uncharacterized protein</fullName>
    </submittedName>
</protein>
<name>A0A074Y7V9_AURSE</name>
<organism evidence="1 2">
    <name type="scientific">Aureobasidium subglaciale (strain EXF-2481)</name>
    <name type="common">Aureobasidium pullulans var. subglaciale</name>
    <dbReference type="NCBI Taxonomy" id="1043005"/>
    <lineage>
        <taxon>Eukaryota</taxon>
        <taxon>Fungi</taxon>
        <taxon>Dikarya</taxon>
        <taxon>Ascomycota</taxon>
        <taxon>Pezizomycotina</taxon>
        <taxon>Dothideomycetes</taxon>
        <taxon>Dothideomycetidae</taxon>
        <taxon>Dothideales</taxon>
        <taxon>Saccotheciaceae</taxon>
        <taxon>Aureobasidium</taxon>
    </lineage>
</organism>
<proteinExistence type="predicted"/>
<dbReference type="AlphaFoldDB" id="A0A074Y7V9"/>
<dbReference type="Proteomes" id="UP000030641">
    <property type="component" value="Unassembled WGS sequence"/>
</dbReference>
<dbReference type="Gene3D" id="3.40.50.720">
    <property type="entry name" value="NAD(P)-binding Rossmann-like Domain"/>
    <property type="match status" value="1"/>
</dbReference>
<sequence>MPNAIVYSAARLYLNLVKTLKHDLLLMLCLSQQEGRVPFECQAYLSKWAQRQEVKEARNKLAKREGVDKSGIENATWGFSKFVFGRNHNLVISMSKARKAGWTGYEDTWESMEKSFERSVGEKVLPAFDAGE</sequence>
<dbReference type="GeneID" id="25364659"/>
<dbReference type="RefSeq" id="XP_013340491.1">
    <property type="nucleotide sequence ID" value="XM_013485037.1"/>
</dbReference>
<reference evidence="1 2" key="1">
    <citation type="journal article" date="2014" name="BMC Genomics">
        <title>Genome sequencing of four Aureobasidium pullulans varieties: biotechnological potential, stress tolerance, and description of new species.</title>
        <authorList>
            <person name="Gostin Ar C."/>
            <person name="Ohm R.A."/>
            <person name="Kogej T."/>
            <person name="Sonjak S."/>
            <person name="Turk M."/>
            <person name="Zajc J."/>
            <person name="Zalar P."/>
            <person name="Grube M."/>
            <person name="Sun H."/>
            <person name="Han J."/>
            <person name="Sharma A."/>
            <person name="Chiniquy J."/>
            <person name="Ngan C.Y."/>
            <person name="Lipzen A."/>
            <person name="Barry K."/>
            <person name="Grigoriev I.V."/>
            <person name="Gunde-Cimerman N."/>
        </authorList>
    </citation>
    <scope>NUCLEOTIDE SEQUENCE [LARGE SCALE GENOMIC DNA]</scope>
    <source>
        <strain evidence="1 2">EXF-2481</strain>
    </source>
</reference>
<dbReference type="InParanoid" id="A0A074Y7V9"/>
<dbReference type="STRING" id="1043005.A0A074Y7V9"/>
<accession>A0A074Y7V9</accession>
<dbReference type="EMBL" id="KL584773">
    <property type="protein sequence ID" value="KEQ92049.1"/>
    <property type="molecule type" value="Genomic_DNA"/>
</dbReference>
<evidence type="ECO:0000313" key="1">
    <source>
        <dbReference type="EMBL" id="KEQ92049.1"/>
    </source>
</evidence>
<dbReference type="HOGENOM" id="CLU_1916675_0_0_1"/>
<gene>
    <name evidence="1" type="ORF">AUEXF2481DRAFT_32531</name>
</gene>
<keyword evidence="2" id="KW-1185">Reference proteome</keyword>
<evidence type="ECO:0000313" key="2">
    <source>
        <dbReference type="Proteomes" id="UP000030641"/>
    </source>
</evidence>
<dbReference type="OrthoDB" id="1731983at2759"/>